<protein>
    <recommendedName>
        <fullName evidence="1">Ubiquitin-like domain-containing protein</fullName>
    </recommendedName>
</protein>
<accession>A0A6J4U879</accession>
<name>A0A6J4U879_9BACT</name>
<proteinExistence type="predicted"/>
<reference evidence="2" key="1">
    <citation type="submission" date="2020-02" db="EMBL/GenBank/DDBJ databases">
        <authorList>
            <person name="Meier V. D."/>
        </authorList>
    </citation>
    <scope>NUCLEOTIDE SEQUENCE</scope>
    <source>
        <strain evidence="2">AVDCRST_MAG33</strain>
    </source>
</reference>
<evidence type="ECO:0000259" key="1">
    <source>
        <dbReference type="PROSITE" id="PS50053"/>
    </source>
</evidence>
<dbReference type="InterPro" id="IPR000626">
    <property type="entry name" value="Ubiquitin-like_dom"/>
</dbReference>
<dbReference type="AlphaFoldDB" id="A0A6J4U879"/>
<dbReference type="PROSITE" id="PS50053">
    <property type="entry name" value="UBIQUITIN_2"/>
    <property type="match status" value="1"/>
</dbReference>
<feature type="domain" description="Ubiquitin-like" evidence="1">
    <location>
        <begin position="12"/>
        <end position="84"/>
    </location>
</feature>
<dbReference type="SUPFAM" id="SSF54236">
    <property type="entry name" value="Ubiquitin-like"/>
    <property type="match status" value="1"/>
</dbReference>
<gene>
    <name evidence="2" type="ORF">AVDCRST_MAG33-201</name>
</gene>
<dbReference type="EMBL" id="CADCWK010000017">
    <property type="protein sequence ID" value="CAA9543024.1"/>
    <property type="molecule type" value="Genomic_DNA"/>
</dbReference>
<evidence type="ECO:0000313" key="2">
    <source>
        <dbReference type="EMBL" id="CAA9543024.1"/>
    </source>
</evidence>
<dbReference type="InterPro" id="IPR029071">
    <property type="entry name" value="Ubiquitin-like_domsf"/>
</dbReference>
<sequence length="113" mass="12512">MTETTPLPSNEMTLNIRTANRDRKAEIAVDPTVTVSEILEAAMQNWALPADYDYVVRSDRLGTQLRPSATLIGSGVREGDILEIQPIADAGSPGDRLPEILRWLDPVEDRPWA</sequence>
<organism evidence="2">
    <name type="scientific">uncultured Thermomicrobiales bacterium</name>
    <dbReference type="NCBI Taxonomy" id="1645740"/>
    <lineage>
        <taxon>Bacteria</taxon>
        <taxon>Pseudomonadati</taxon>
        <taxon>Thermomicrobiota</taxon>
        <taxon>Thermomicrobia</taxon>
        <taxon>Thermomicrobiales</taxon>
        <taxon>environmental samples</taxon>
    </lineage>
</organism>